<proteinExistence type="predicted"/>
<reference evidence="1 2" key="1">
    <citation type="journal article" date="2018" name="BMC Genomics">
        <title>Comparative genome analyses reveal sequence features reflecting distinct modes of host-adaptation between dicot and monocot powdery mildew.</title>
        <authorList>
            <person name="Wu Y."/>
            <person name="Ma X."/>
            <person name="Pan Z."/>
            <person name="Kale S.D."/>
            <person name="Song Y."/>
            <person name="King H."/>
            <person name="Zhang Q."/>
            <person name="Presley C."/>
            <person name="Deng X."/>
            <person name="Wei C.I."/>
            <person name="Xiao S."/>
        </authorList>
    </citation>
    <scope>NUCLEOTIDE SEQUENCE [LARGE SCALE GENOMIC DNA]</scope>
    <source>
        <strain evidence="1">UMSG1</strain>
    </source>
</reference>
<accession>A0A420IKN0</accession>
<dbReference type="EMBL" id="MCBS01023604">
    <property type="protein sequence ID" value="RKF75106.1"/>
    <property type="molecule type" value="Genomic_DNA"/>
</dbReference>
<evidence type="ECO:0000313" key="1">
    <source>
        <dbReference type="EMBL" id="RKF75106.1"/>
    </source>
</evidence>
<name>A0A420IKN0_9PEZI</name>
<comment type="caution">
    <text evidence="1">The sequence shown here is derived from an EMBL/GenBank/DDBJ whole genome shotgun (WGS) entry which is preliminary data.</text>
</comment>
<gene>
    <name evidence="1" type="ORF">GcM1_236116</name>
</gene>
<sequence length="40" mass="4381">MTGSTLASDDLSVYASPVIFDPRLAYQRMVFSAQNVTLSK</sequence>
<evidence type="ECO:0000313" key="2">
    <source>
        <dbReference type="Proteomes" id="UP000285326"/>
    </source>
</evidence>
<protein>
    <submittedName>
        <fullName evidence="1">Uncharacterized protein</fullName>
    </submittedName>
</protein>
<dbReference type="Proteomes" id="UP000285326">
    <property type="component" value="Unassembled WGS sequence"/>
</dbReference>
<organism evidence="1 2">
    <name type="scientific">Golovinomyces cichoracearum</name>
    <dbReference type="NCBI Taxonomy" id="62708"/>
    <lineage>
        <taxon>Eukaryota</taxon>
        <taxon>Fungi</taxon>
        <taxon>Dikarya</taxon>
        <taxon>Ascomycota</taxon>
        <taxon>Pezizomycotina</taxon>
        <taxon>Leotiomycetes</taxon>
        <taxon>Erysiphales</taxon>
        <taxon>Erysiphaceae</taxon>
        <taxon>Golovinomyces</taxon>
    </lineage>
</organism>
<feature type="non-terminal residue" evidence="1">
    <location>
        <position position="40"/>
    </location>
</feature>
<dbReference type="AlphaFoldDB" id="A0A420IKN0"/>